<name>A0ABQ1WV85_9FLAO</name>
<protein>
    <submittedName>
        <fullName evidence="1">Uncharacterized protein</fullName>
    </submittedName>
</protein>
<accession>A0ABQ1WV85</accession>
<evidence type="ECO:0000313" key="2">
    <source>
        <dbReference type="Proteomes" id="UP000658202"/>
    </source>
</evidence>
<comment type="caution">
    <text evidence="1">The sequence shown here is derived from an EMBL/GenBank/DDBJ whole genome shotgun (WGS) entry which is preliminary data.</text>
</comment>
<dbReference type="Proteomes" id="UP000658202">
    <property type="component" value="Unassembled WGS sequence"/>
</dbReference>
<keyword evidence="2" id="KW-1185">Reference proteome</keyword>
<proteinExistence type="predicted"/>
<sequence>MRETESIMDIIDSEYFLSILTQAPVAFQQIIYTIEIVYSGVYLYRIDNINGNVPHKLVN</sequence>
<organism evidence="1 2">
    <name type="scientific">Epilithonimonas arachidiradicis</name>
    <dbReference type="NCBI Taxonomy" id="1617282"/>
    <lineage>
        <taxon>Bacteria</taxon>
        <taxon>Pseudomonadati</taxon>
        <taxon>Bacteroidota</taxon>
        <taxon>Flavobacteriia</taxon>
        <taxon>Flavobacteriales</taxon>
        <taxon>Weeksellaceae</taxon>
        <taxon>Chryseobacterium group</taxon>
        <taxon>Epilithonimonas</taxon>
    </lineage>
</organism>
<dbReference type="EMBL" id="BMCW01000001">
    <property type="protein sequence ID" value="GGG43524.1"/>
    <property type="molecule type" value="Genomic_DNA"/>
</dbReference>
<dbReference type="RefSeq" id="WP_120211877.1">
    <property type="nucleotide sequence ID" value="NZ_RAQH01000001.1"/>
</dbReference>
<evidence type="ECO:0000313" key="1">
    <source>
        <dbReference type="EMBL" id="GGG43524.1"/>
    </source>
</evidence>
<reference evidence="2" key="1">
    <citation type="journal article" date="2019" name="Int. J. Syst. Evol. Microbiol.">
        <title>The Global Catalogue of Microorganisms (GCM) 10K type strain sequencing project: providing services to taxonomists for standard genome sequencing and annotation.</title>
        <authorList>
            <consortium name="The Broad Institute Genomics Platform"/>
            <consortium name="The Broad Institute Genome Sequencing Center for Infectious Disease"/>
            <person name="Wu L."/>
            <person name="Ma J."/>
        </authorList>
    </citation>
    <scope>NUCLEOTIDE SEQUENCE [LARGE SCALE GENOMIC DNA]</scope>
    <source>
        <strain evidence="2">CCM 8490</strain>
    </source>
</reference>
<gene>
    <name evidence="1" type="ORF">GCM10007332_01270</name>
</gene>